<dbReference type="Proteomes" id="UP000245768">
    <property type="component" value="Unassembled WGS sequence"/>
</dbReference>
<dbReference type="STRING" id="215250.A0A316YFG0"/>
<dbReference type="Pfam" id="PF01026">
    <property type="entry name" value="TatD_DNase"/>
    <property type="match status" value="1"/>
</dbReference>
<dbReference type="InterPro" id="IPR001130">
    <property type="entry name" value="TatD-like"/>
</dbReference>
<dbReference type="InterPro" id="IPR050891">
    <property type="entry name" value="TatD-type_Hydrolase"/>
</dbReference>
<keyword evidence="2" id="KW-0540">Nuclease</keyword>
<dbReference type="PROSITE" id="PS01091">
    <property type="entry name" value="TATD_3"/>
    <property type="match status" value="1"/>
</dbReference>
<evidence type="ECO:0000256" key="4">
    <source>
        <dbReference type="ARBA" id="ARBA00022801"/>
    </source>
</evidence>
<evidence type="ECO:0008006" key="7">
    <source>
        <dbReference type="Google" id="ProtNLM"/>
    </source>
</evidence>
<sequence>MTRALLFQQQQLPLRQLVRHRAPLRHFSACMQSSSSGSATALRRAKYVDIGVNLADDMYAGRYHGKQSHDADLATVLARARAAGVVAQMVTAGSVDEVSSVLALLAKTKGEDALYSTAGVHPTRSAQVEPSYLDDLGALLAADDDNNSAPVSKRIVAIGECGLDYDRLHFSEKEPQLARFEEQLELAVRFQRPLFLHCRAAQADFVRVLRPRIDDIAKACQRQGEAHDPARKRVGVAHCFTGTVEEMRELVDLGLFVGLTGCSLRTDEGIEVAKAIPLDRLMLETDAPWCDMRPTHASSAHLEAYFSQHPDDKELLALYRPASTKKEKYAPTKTIKGRNEPCAIGLVAAVVAQVKGVSLTEVAEHARENTRFLFGI</sequence>
<protein>
    <recommendedName>
        <fullName evidence="7">Mg-dependent DNase</fullName>
    </recommendedName>
</protein>
<dbReference type="InterPro" id="IPR018228">
    <property type="entry name" value="DNase_TatD-rel_CS"/>
</dbReference>
<evidence type="ECO:0000313" key="6">
    <source>
        <dbReference type="Proteomes" id="UP000245768"/>
    </source>
</evidence>
<gene>
    <name evidence="5" type="ORF">FA10DRAFT_268366</name>
</gene>
<reference evidence="5" key="1">
    <citation type="journal article" date="2018" name="Mol. Biol. Evol.">
        <title>Broad Genomic Sampling Reveals a Smut Pathogenic Ancestry of the Fungal Clade Ustilaginomycotina.</title>
        <authorList>
            <person name="Kijpornyongpan T."/>
            <person name="Mondo S.J."/>
            <person name="Barry K."/>
            <person name="Sandor L."/>
            <person name="Lee J."/>
            <person name="Lipzen A."/>
            <person name="Pangilinan J."/>
            <person name="LaButti K."/>
            <person name="Hainaut M."/>
            <person name="Henrissat B."/>
            <person name="Grigoriev I.V."/>
            <person name="Spatafora J.W."/>
            <person name="Aime M.C."/>
        </authorList>
    </citation>
    <scope>NUCLEOTIDE SEQUENCE [LARGE SCALE GENOMIC DNA]</scope>
    <source>
        <strain evidence="5">MCA 4198</strain>
    </source>
</reference>
<keyword evidence="4" id="KW-0378">Hydrolase</keyword>
<dbReference type="EMBL" id="KZ819638">
    <property type="protein sequence ID" value="PWN88147.1"/>
    <property type="molecule type" value="Genomic_DNA"/>
</dbReference>
<dbReference type="RefSeq" id="XP_025375345.1">
    <property type="nucleotide sequence ID" value="XM_025522298.1"/>
</dbReference>
<proteinExistence type="inferred from homology"/>
<dbReference type="InParanoid" id="A0A316YFG0"/>
<comment type="similarity">
    <text evidence="1">Belongs to the metallo-dependent hydrolases superfamily. TatD-type hydrolase family.</text>
</comment>
<dbReference type="PANTHER" id="PTHR10060">
    <property type="entry name" value="TATD FAMILY DEOXYRIBONUCLEASE"/>
    <property type="match status" value="1"/>
</dbReference>
<keyword evidence="3" id="KW-0479">Metal-binding</keyword>
<dbReference type="GeneID" id="37044214"/>
<dbReference type="AlphaFoldDB" id="A0A316YFG0"/>
<name>A0A316YFG0_9BASI</name>
<dbReference type="GO" id="GO:0008296">
    <property type="term" value="F:3'-5'-DNA exonuclease activity"/>
    <property type="evidence" value="ECO:0007669"/>
    <property type="project" value="TreeGrafter"/>
</dbReference>
<dbReference type="GO" id="GO:0046872">
    <property type="term" value="F:metal ion binding"/>
    <property type="evidence" value="ECO:0007669"/>
    <property type="project" value="UniProtKB-KW"/>
</dbReference>
<evidence type="ECO:0000256" key="1">
    <source>
        <dbReference type="ARBA" id="ARBA00009275"/>
    </source>
</evidence>
<keyword evidence="6" id="KW-1185">Reference proteome</keyword>
<dbReference type="PANTHER" id="PTHR10060:SF15">
    <property type="entry name" value="DEOXYRIBONUCLEASE TATDN1"/>
    <property type="match status" value="1"/>
</dbReference>
<dbReference type="Gene3D" id="3.20.20.140">
    <property type="entry name" value="Metal-dependent hydrolases"/>
    <property type="match status" value="1"/>
</dbReference>
<organism evidence="5 6">
    <name type="scientific">Acaromyces ingoldii</name>
    <dbReference type="NCBI Taxonomy" id="215250"/>
    <lineage>
        <taxon>Eukaryota</taxon>
        <taxon>Fungi</taxon>
        <taxon>Dikarya</taxon>
        <taxon>Basidiomycota</taxon>
        <taxon>Ustilaginomycotina</taxon>
        <taxon>Exobasidiomycetes</taxon>
        <taxon>Exobasidiales</taxon>
        <taxon>Cryptobasidiaceae</taxon>
        <taxon>Acaromyces</taxon>
    </lineage>
</organism>
<dbReference type="OrthoDB" id="6079689at2759"/>
<dbReference type="FunCoup" id="A0A316YFG0">
    <property type="interactions" value="185"/>
</dbReference>
<dbReference type="InterPro" id="IPR032466">
    <property type="entry name" value="Metal_Hydrolase"/>
</dbReference>
<evidence type="ECO:0000256" key="2">
    <source>
        <dbReference type="ARBA" id="ARBA00022722"/>
    </source>
</evidence>
<evidence type="ECO:0000313" key="5">
    <source>
        <dbReference type="EMBL" id="PWN88147.1"/>
    </source>
</evidence>
<accession>A0A316YFG0</accession>
<evidence type="ECO:0000256" key="3">
    <source>
        <dbReference type="ARBA" id="ARBA00022723"/>
    </source>
</evidence>
<dbReference type="CDD" id="cd01310">
    <property type="entry name" value="TatD_DNAse"/>
    <property type="match status" value="1"/>
</dbReference>
<dbReference type="GO" id="GO:0005829">
    <property type="term" value="C:cytosol"/>
    <property type="evidence" value="ECO:0007669"/>
    <property type="project" value="TreeGrafter"/>
</dbReference>
<dbReference type="SUPFAM" id="SSF51556">
    <property type="entry name" value="Metallo-dependent hydrolases"/>
    <property type="match status" value="1"/>
</dbReference>